<accession>A0AC61U2T8</accession>
<protein>
    <submittedName>
        <fullName evidence="1">Uncharacterized protein</fullName>
    </submittedName>
</protein>
<organism evidence="1 2">
    <name type="scientific">Janibacter limosus</name>
    <dbReference type="NCBI Taxonomy" id="53458"/>
    <lineage>
        <taxon>Bacteria</taxon>
        <taxon>Bacillati</taxon>
        <taxon>Actinomycetota</taxon>
        <taxon>Actinomycetes</taxon>
        <taxon>Micrococcales</taxon>
        <taxon>Intrasporangiaceae</taxon>
        <taxon>Janibacter</taxon>
    </lineage>
</organism>
<dbReference type="EMBL" id="CP087977">
    <property type="protein sequence ID" value="UUZ44356.1"/>
    <property type="molecule type" value="Genomic_DNA"/>
</dbReference>
<evidence type="ECO:0000313" key="1">
    <source>
        <dbReference type="EMBL" id="UUZ44356.1"/>
    </source>
</evidence>
<sequence length="143" mass="15428">MVFVLVGGLVADRFPRTLVLQGSNVVSFLARGTCNRPTRSWPSRGVARWSLDRRSPVCLSQRAGPGWAIIADAATYLLATLALTLVRLPSSTPATGSDETASFPGQLREGWTHVRSRTRLWVIIAAFGVINAIRAGAWGVLGR</sequence>
<name>A0AC61U2T8_9MICO</name>
<gene>
    <name evidence="1" type="ORF">LP422_18195</name>
</gene>
<reference evidence="1" key="1">
    <citation type="submission" date="2021-11" db="EMBL/GenBank/DDBJ databases">
        <title>Study of the species diversity of bacterial strains isolated from a unique natural object - Shulgan-Tash cave (Bashkiria).</title>
        <authorList>
            <person name="Sazanova A.L."/>
            <person name="Chirak E.R."/>
            <person name="Safronova V.I."/>
        </authorList>
    </citation>
    <scope>NUCLEOTIDE SEQUENCE</scope>
    <source>
        <strain evidence="1">P1</strain>
    </source>
</reference>
<evidence type="ECO:0000313" key="2">
    <source>
        <dbReference type="Proteomes" id="UP001059663"/>
    </source>
</evidence>
<dbReference type="Proteomes" id="UP001059663">
    <property type="component" value="Chromosome"/>
</dbReference>
<proteinExistence type="predicted"/>